<dbReference type="PROSITE" id="PS50932">
    <property type="entry name" value="HTH_LACI_2"/>
    <property type="match status" value="1"/>
</dbReference>
<dbReference type="SUPFAM" id="SSF47413">
    <property type="entry name" value="lambda repressor-like DNA-binding domains"/>
    <property type="match status" value="1"/>
</dbReference>
<keyword evidence="1" id="KW-0805">Transcription regulation</keyword>
<dbReference type="Proteomes" id="UP001500908">
    <property type="component" value="Unassembled WGS sequence"/>
</dbReference>
<dbReference type="Pfam" id="PF00356">
    <property type="entry name" value="LacI"/>
    <property type="match status" value="1"/>
</dbReference>
<dbReference type="SMART" id="SM00354">
    <property type="entry name" value="HTH_LACI"/>
    <property type="match status" value="1"/>
</dbReference>
<keyword evidence="7" id="KW-1185">Reference proteome</keyword>
<feature type="domain" description="HTH lacI-type" evidence="5">
    <location>
        <begin position="1"/>
        <end position="53"/>
    </location>
</feature>
<evidence type="ECO:0000256" key="4">
    <source>
        <dbReference type="SAM" id="MobiDB-lite"/>
    </source>
</evidence>
<dbReference type="Gene3D" id="3.40.50.2300">
    <property type="match status" value="2"/>
</dbReference>
<dbReference type="PROSITE" id="PS00356">
    <property type="entry name" value="HTH_LACI_1"/>
    <property type="match status" value="1"/>
</dbReference>
<protein>
    <submittedName>
        <fullName evidence="6">LacI family DNA-binding transcriptional regulator</fullName>
    </submittedName>
</protein>
<dbReference type="PANTHER" id="PTHR30146">
    <property type="entry name" value="LACI-RELATED TRANSCRIPTIONAL REPRESSOR"/>
    <property type="match status" value="1"/>
</dbReference>
<feature type="region of interest" description="Disordered" evidence="4">
    <location>
        <begin position="319"/>
        <end position="340"/>
    </location>
</feature>
<dbReference type="EMBL" id="BAABDD010000005">
    <property type="protein sequence ID" value="GAA3735370.1"/>
    <property type="molecule type" value="Genomic_DNA"/>
</dbReference>
<dbReference type="GO" id="GO:0003677">
    <property type="term" value="F:DNA binding"/>
    <property type="evidence" value="ECO:0007669"/>
    <property type="project" value="UniProtKB-KW"/>
</dbReference>
<evidence type="ECO:0000313" key="6">
    <source>
        <dbReference type="EMBL" id="GAA3735370.1"/>
    </source>
</evidence>
<evidence type="ECO:0000313" key="7">
    <source>
        <dbReference type="Proteomes" id="UP001500908"/>
    </source>
</evidence>
<dbReference type="Pfam" id="PF13377">
    <property type="entry name" value="Peripla_BP_3"/>
    <property type="match status" value="1"/>
</dbReference>
<accession>A0ABP7FB52</accession>
<keyword evidence="2 6" id="KW-0238">DNA-binding</keyword>
<organism evidence="6 7">
    <name type="scientific">Salinactinospora qingdaonensis</name>
    <dbReference type="NCBI Taxonomy" id="702744"/>
    <lineage>
        <taxon>Bacteria</taxon>
        <taxon>Bacillati</taxon>
        <taxon>Actinomycetota</taxon>
        <taxon>Actinomycetes</taxon>
        <taxon>Streptosporangiales</taxon>
        <taxon>Nocardiopsidaceae</taxon>
        <taxon>Salinactinospora</taxon>
    </lineage>
</organism>
<sequence length="340" mass="35986">MRDVASEAGVGVKTVSRVVNGEPDVAESTRHRVRAAIARLDYRPDDSARGLRNGQIASIGLVLDDATDPFSAQLVAAIQAEAQLHGMLALSGSCNEDPDSERELSLALCARRVRGLVVVPAPGARHDYLSPYLAEGLPVVFVDRPPVALAADTVLTDSRGGAITAVRHLLAHGHRRIAFLGDDVRIHTAAERLSGYRAALHEAGLPIDTDLIAARPVRDETVSATLAAFMALPEPPTALFTANNRTTVAALRALAGFDTVPALVGFDDFQLAELMSPPVTVVAQDPGSLGETAARLLFQRLFGDRSPAQRVELATRLIPRGSGEIPPHPTGGRTIAVPPF</sequence>
<name>A0ABP7FB52_9ACTN</name>
<evidence type="ECO:0000256" key="3">
    <source>
        <dbReference type="ARBA" id="ARBA00023163"/>
    </source>
</evidence>
<dbReference type="CDD" id="cd01392">
    <property type="entry name" value="HTH_LacI"/>
    <property type="match status" value="1"/>
</dbReference>
<dbReference type="InterPro" id="IPR046335">
    <property type="entry name" value="LacI/GalR-like_sensor"/>
</dbReference>
<dbReference type="SUPFAM" id="SSF53822">
    <property type="entry name" value="Periplasmic binding protein-like I"/>
    <property type="match status" value="1"/>
</dbReference>
<dbReference type="PANTHER" id="PTHR30146:SF109">
    <property type="entry name" value="HTH-TYPE TRANSCRIPTIONAL REGULATOR GALS"/>
    <property type="match status" value="1"/>
</dbReference>
<comment type="caution">
    <text evidence="6">The sequence shown here is derived from an EMBL/GenBank/DDBJ whole genome shotgun (WGS) entry which is preliminary data.</text>
</comment>
<gene>
    <name evidence="6" type="ORF">GCM10022402_14460</name>
</gene>
<dbReference type="InterPro" id="IPR010982">
    <property type="entry name" value="Lambda_DNA-bd_dom_sf"/>
</dbReference>
<dbReference type="Gene3D" id="1.10.260.40">
    <property type="entry name" value="lambda repressor-like DNA-binding domains"/>
    <property type="match status" value="1"/>
</dbReference>
<keyword evidence="3" id="KW-0804">Transcription</keyword>
<evidence type="ECO:0000256" key="1">
    <source>
        <dbReference type="ARBA" id="ARBA00023015"/>
    </source>
</evidence>
<proteinExistence type="predicted"/>
<dbReference type="InterPro" id="IPR028082">
    <property type="entry name" value="Peripla_BP_I"/>
</dbReference>
<evidence type="ECO:0000259" key="5">
    <source>
        <dbReference type="PROSITE" id="PS50932"/>
    </source>
</evidence>
<reference evidence="7" key="1">
    <citation type="journal article" date="2019" name="Int. J. Syst. Evol. Microbiol.">
        <title>The Global Catalogue of Microorganisms (GCM) 10K type strain sequencing project: providing services to taxonomists for standard genome sequencing and annotation.</title>
        <authorList>
            <consortium name="The Broad Institute Genomics Platform"/>
            <consortium name="The Broad Institute Genome Sequencing Center for Infectious Disease"/>
            <person name="Wu L."/>
            <person name="Ma J."/>
        </authorList>
    </citation>
    <scope>NUCLEOTIDE SEQUENCE [LARGE SCALE GENOMIC DNA]</scope>
    <source>
        <strain evidence="7">JCM 17137</strain>
    </source>
</reference>
<dbReference type="CDD" id="cd06267">
    <property type="entry name" value="PBP1_LacI_sugar_binding-like"/>
    <property type="match status" value="1"/>
</dbReference>
<dbReference type="InterPro" id="IPR000843">
    <property type="entry name" value="HTH_LacI"/>
</dbReference>
<evidence type="ECO:0000256" key="2">
    <source>
        <dbReference type="ARBA" id="ARBA00023125"/>
    </source>
</evidence>